<reference evidence="1 2" key="1">
    <citation type="submission" date="2019-07" db="EMBL/GenBank/DDBJ databases">
        <title>Lysobacter weifangensis sp. nov., isolated from bensulfuron-methyl contaminated farmland soil.</title>
        <authorList>
            <person name="Zhao H."/>
        </authorList>
    </citation>
    <scope>NUCLEOTIDE SEQUENCE [LARGE SCALE GENOMIC DNA]</scope>
    <source>
        <strain evidence="1 2">CC-Bw-6</strain>
    </source>
</reference>
<dbReference type="OrthoDB" id="6915852at2"/>
<name>A0A516V7P3_9GAMM</name>
<gene>
    <name evidence="1" type="ORF">FNZ56_12060</name>
</gene>
<evidence type="ECO:0000313" key="2">
    <source>
        <dbReference type="Proteomes" id="UP000315891"/>
    </source>
</evidence>
<organism evidence="1 2">
    <name type="scientific">Pseudoluteimonas lycopersici</name>
    <dbReference type="NCBI Taxonomy" id="1324796"/>
    <lineage>
        <taxon>Bacteria</taxon>
        <taxon>Pseudomonadati</taxon>
        <taxon>Pseudomonadota</taxon>
        <taxon>Gammaproteobacteria</taxon>
        <taxon>Lysobacterales</taxon>
        <taxon>Lysobacteraceae</taxon>
        <taxon>Pseudoluteimonas</taxon>
    </lineage>
</organism>
<dbReference type="EMBL" id="CP041742">
    <property type="protein sequence ID" value="QDQ74562.1"/>
    <property type="molecule type" value="Genomic_DNA"/>
</dbReference>
<dbReference type="AlphaFoldDB" id="A0A516V7P3"/>
<sequence length="83" mass="9734">MHPKKEIQYVVASDVNPRDGIGLETYINGDLVMEIFRDDTERRTYMTLFSRQLDFDVLESSIAQFKDRIDLNYIEYPDGPEQA</sequence>
<keyword evidence="2" id="KW-1185">Reference proteome</keyword>
<protein>
    <submittedName>
        <fullName evidence="1">Uncharacterized protein</fullName>
    </submittedName>
</protein>
<dbReference type="RefSeq" id="WP_143880071.1">
    <property type="nucleotide sequence ID" value="NZ_BAABLZ010000001.1"/>
</dbReference>
<proteinExistence type="predicted"/>
<dbReference type="Proteomes" id="UP000315891">
    <property type="component" value="Chromosome"/>
</dbReference>
<accession>A0A516V7P3</accession>
<evidence type="ECO:0000313" key="1">
    <source>
        <dbReference type="EMBL" id="QDQ74562.1"/>
    </source>
</evidence>